<gene>
    <name evidence="4" type="ORF">RHGRI_025563</name>
</gene>
<dbReference type="PROSITE" id="PS00284">
    <property type="entry name" value="SERPIN"/>
    <property type="match status" value="1"/>
</dbReference>
<sequence>MELCTRMVKQLLLKEVEKGNQENLVLSPLSIDVVLNMVAAGSRGRTLEKMLSLLGSKNIDEINSQALEMMAVATGDQYLNNGDDEPVLCLVNGAWFDQRCTLKPSYKEDVLEGVYGSEAKMVDFVTRGNEVVDEINSWAEAASRGLIKNFLQPGSLSRETAIILANGLYFKGKWEHDLKFDANLTKNRPFYLLNGDTVSVPFMTSRKRYRRCRSFDGFKVLQIPYQSKSKRFSMYFFLPDEQDGLQNLIDKLISNSEYSHEYSCLSERELVEFWIPRFKFSYNLDVSLTMKEMGMPFPVMENPEDFAEMVEIPKGLPFFRSSMIQKAFIEVDEKGTVATAVTMFGAEGCCMSLPKRTSFVADHPFMFIIMEDRSKLVIFTGAVLDPSKGK</sequence>
<dbReference type="Pfam" id="PF00079">
    <property type="entry name" value="Serpin"/>
    <property type="match status" value="1"/>
</dbReference>
<feature type="domain" description="Serpin" evidence="3">
    <location>
        <begin position="10"/>
        <end position="386"/>
    </location>
</feature>
<organism evidence="4 5">
    <name type="scientific">Rhododendron griersonianum</name>
    <dbReference type="NCBI Taxonomy" id="479676"/>
    <lineage>
        <taxon>Eukaryota</taxon>
        <taxon>Viridiplantae</taxon>
        <taxon>Streptophyta</taxon>
        <taxon>Embryophyta</taxon>
        <taxon>Tracheophyta</taxon>
        <taxon>Spermatophyta</taxon>
        <taxon>Magnoliopsida</taxon>
        <taxon>eudicotyledons</taxon>
        <taxon>Gunneridae</taxon>
        <taxon>Pentapetalae</taxon>
        <taxon>asterids</taxon>
        <taxon>Ericales</taxon>
        <taxon>Ericaceae</taxon>
        <taxon>Ericoideae</taxon>
        <taxon>Rhodoreae</taxon>
        <taxon>Rhododendron</taxon>
    </lineage>
</organism>
<comment type="caution">
    <text evidence="4">The sequence shown here is derived from an EMBL/GenBank/DDBJ whole genome shotgun (WGS) entry which is preliminary data.</text>
</comment>
<proteinExistence type="inferred from homology"/>
<evidence type="ECO:0000313" key="4">
    <source>
        <dbReference type="EMBL" id="KAG5530638.1"/>
    </source>
</evidence>
<dbReference type="EMBL" id="JACTNZ010000009">
    <property type="protein sequence ID" value="KAG5530638.1"/>
    <property type="molecule type" value="Genomic_DNA"/>
</dbReference>
<accession>A0AAV6ISY4</accession>
<evidence type="ECO:0000313" key="5">
    <source>
        <dbReference type="Proteomes" id="UP000823749"/>
    </source>
</evidence>
<reference evidence="4" key="1">
    <citation type="submission" date="2020-08" db="EMBL/GenBank/DDBJ databases">
        <title>Plant Genome Project.</title>
        <authorList>
            <person name="Zhang R.-G."/>
        </authorList>
    </citation>
    <scope>NUCLEOTIDE SEQUENCE</scope>
    <source>
        <strain evidence="4">WSP0</strain>
        <tissue evidence="4">Leaf</tissue>
    </source>
</reference>
<name>A0AAV6ISY4_9ERIC</name>
<evidence type="ECO:0000259" key="3">
    <source>
        <dbReference type="SMART" id="SM00093"/>
    </source>
</evidence>
<dbReference type="Gene3D" id="2.30.39.10">
    <property type="entry name" value="Alpha-1-antitrypsin, domain 1"/>
    <property type="match status" value="1"/>
</dbReference>
<dbReference type="GO" id="GO:0005615">
    <property type="term" value="C:extracellular space"/>
    <property type="evidence" value="ECO:0007669"/>
    <property type="project" value="InterPro"/>
</dbReference>
<evidence type="ECO:0000256" key="1">
    <source>
        <dbReference type="ARBA" id="ARBA00009500"/>
    </source>
</evidence>
<evidence type="ECO:0000256" key="2">
    <source>
        <dbReference type="RuleBase" id="RU000411"/>
    </source>
</evidence>
<comment type="similarity">
    <text evidence="1 2">Belongs to the serpin family.</text>
</comment>
<dbReference type="Gene3D" id="3.30.497.10">
    <property type="entry name" value="Antithrombin, subunit I, domain 2"/>
    <property type="match status" value="1"/>
</dbReference>
<dbReference type="SUPFAM" id="SSF56574">
    <property type="entry name" value="Serpins"/>
    <property type="match status" value="1"/>
</dbReference>
<dbReference type="InterPro" id="IPR000215">
    <property type="entry name" value="Serpin_fam"/>
</dbReference>
<dbReference type="PANTHER" id="PTHR11461:SF340">
    <property type="entry name" value="SERPIN DOMAIN-CONTAINING PROTEIN"/>
    <property type="match status" value="1"/>
</dbReference>
<dbReference type="InterPro" id="IPR023796">
    <property type="entry name" value="Serpin_dom"/>
</dbReference>
<dbReference type="SMART" id="SM00093">
    <property type="entry name" value="SERPIN"/>
    <property type="match status" value="1"/>
</dbReference>
<dbReference type="CDD" id="cd02043">
    <property type="entry name" value="serpinP_plants"/>
    <property type="match status" value="1"/>
</dbReference>
<dbReference type="InterPro" id="IPR042185">
    <property type="entry name" value="Serpin_sf_2"/>
</dbReference>
<dbReference type="GO" id="GO:0004867">
    <property type="term" value="F:serine-type endopeptidase inhibitor activity"/>
    <property type="evidence" value="ECO:0007669"/>
    <property type="project" value="InterPro"/>
</dbReference>
<protein>
    <recommendedName>
        <fullName evidence="3">Serpin domain-containing protein</fullName>
    </recommendedName>
</protein>
<dbReference type="InterPro" id="IPR042178">
    <property type="entry name" value="Serpin_sf_1"/>
</dbReference>
<dbReference type="InterPro" id="IPR023795">
    <property type="entry name" value="Serpin_CS"/>
</dbReference>
<dbReference type="PANTHER" id="PTHR11461">
    <property type="entry name" value="SERINE PROTEASE INHIBITOR, SERPIN"/>
    <property type="match status" value="1"/>
</dbReference>
<dbReference type="Proteomes" id="UP000823749">
    <property type="component" value="Chromosome 9"/>
</dbReference>
<keyword evidence="5" id="KW-1185">Reference proteome</keyword>
<dbReference type="InterPro" id="IPR036186">
    <property type="entry name" value="Serpin_sf"/>
</dbReference>
<dbReference type="AlphaFoldDB" id="A0AAV6ISY4"/>